<dbReference type="Pfam" id="PF02191">
    <property type="entry name" value="OLF"/>
    <property type="match status" value="1"/>
</dbReference>
<dbReference type="GO" id="GO:0005615">
    <property type="term" value="C:extracellular space"/>
    <property type="evidence" value="ECO:0007669"/>
    <property type="project" value="TreeGrafter"/>
</dbReference>
<keyword evidence="8" id="KW-1185">Reference proteome</keyword>
<dbReference type="InterPro" id="IPR050605">
    <property type="entry name" value="Olfactomedin-like_domain"/>
</dbReference>
<dbReference type="PANTHER" id="PTHR23192:SF68">
    <property type="entry name" value="OLFACTOMEDIN-4-LIKE"/>
    <property type="match status" value="1"/>
</dbReference>
<dbReference type="PROSITE" id="PS51132">
    <property type="entry name" value="OLF"/>
    <property type="match status" value="1"/>
</dbReference>
<dbReference type="EMBL" id="JAFHDT010000003">
    <property type="protein sequence ID" value="KAI7812139.1"/>
    <property type="molecule type" value="Genomic_DNA"/>
</dbReference>
<feature type="domain" description="Olfactomedin-like" evidence="6">
    <location>
        <begin position="188"/>
        <end position="462"/>
    </location>
</feature>
<evidence type="ECO:0000256" key="2">
    <source>
        <dbReference type="ARBA" id="ARBA00022525"/>
    </source>
</evidence>
<feature type="coiled-coil region" evidence="4">
    <location>
        <begin position="68"/>
        <end position="172"/>
    </location>
</feature>
<comment type="caution">
    <text evidence="3">Lacks conserved residue(s) required for the propagation of feature annotation.</text>
</comment>
<organism evidence="7 8">
    <name type="scientific">Triplophysa rosa</name>
    <name type="common">Cave loach</name>
    <dbReference type="NCBI Taxonomy" id="992332"/>
    <lineage>
        <taxon>Eukaryota</taxon>
        <taxon>Metazoa</taxon>
        <taxon>Chordata</taxon>
        <taxon>Craniata</taxon>
        <taxon>Vertebrata</taxon>
        <taxon>Euteleostomi</taxon>
        <taxon>Actinopterygii</taxon>
        <taxon>Neopterygii</taxon>
        <taxon>Teleostei</taxon>
        <taxon>Ostariophysi</taxon>
        <taxon>Cypriniformes</taxon>
        <taxon>Nemacheilidae</taxon>
        <taxon>Triplophysa</taxon>
    </lineage>
</organism>
<evidence type="ECO:0000256" key="1">
    <source>
        <dbReference type="ARBA" id="ARBA00004613"/>
    </source>
</evidence>
<reference evidence="7" key="1">
    <citation type="submission" date="2021-02" db="EMBL/GenBank/DDBJ databases">
        <title>Comparative genomics reveals that relaxation of natural selection precedes convergent phenotypic evolution of cavefish.</title>
        <authorList>
            <person name="Peng Z."/>
        </authorList>
    </citation>
    <scope>NUCLEOTIDE SEQUENCE</scope>
    <source>
        <tissue evidence="7">Muscle</tissue>
    </source>
</reference>
<accession>A0A9W7X1M8</accession>
<sequence>MNQNKIIILMIVIPQFLSQEMRRKDCVCDLKNTDPAFPENKLRKVENAVSRCTGTITSEKMLESDRLVLGLRQRISQLDDNVKTLEKEDDRNVYGAVSLRIIDLELAEIQDLLDKLNKTTRNFQQLSIETKTQLKNMKDTMVELEKFDNMQVIKKERENQRIKRDLEQCQNDLKPTPPTPTISPEKGHCGLGKIVSVSGPKTYSLTVYGTSYTFGAWGRDANPAPGDENKYWLVVLSSSNVFGHFVRQYNSMSTILLGVGPTDTYISRSNPTTNTIQGPNMVMYGNALYYNCYNTLNVCKFNMTTRTVSTVALPKDAGYNSVYPFAHIGTTYSYTDMDFSTDEFGVYAIYATTSNFGNVVISKVETSTPPLLGQTWSTTLHKRTITNTFMVCSVLYATRYLDKDTEEIFYSYDTKTNTERYDLRIHIKKMQTNIQFLNYDPRDHLLYVYSDAYILTYEIMFQ</sequence>
<comment type="subcellular location">
    <subcellularLocation>
        <location evidence="1">Secreted</location>
    </subcellularLocation>
</comment>
<protein>
    <submittedName>
        <fullName evidence="7">Olfactomedin-4-like</fullName>
    </submittedName>
</protein>
<keyword evidence="5" id="KW-0732">Signal</keyword>
<comment type="caution">
    <text evidence="7">The sequence shown here is derived from an EMBL/GenBank/DDBJ whole genome shotgun (WGS) entry which is preliminary data.</text>
</comment>
<feature type="chain" id="PRO_5040903382" evidence="5">
    <location>
        <begin position="19"/>
        <end position="462"/>
    </location>
</feature>
<dbReference type="AlphaFoldDB" id="A0A9W7X1M8"/>
<evidence type="ECO:0000313" key="8">
    <source>
        <dbReference type="Proteomes" id="UP001059041"/>
    </source>
</evidence>
<gene>
    <name evidence="7" type="ORF">IRJ41_022416</name>
</gene>
<evidence type="ECO:0000259" key="6">
    <source>
        <dbReference type="PROSITE" id="PS51132"/>
    </source>
</evidence>
<dbReference type="GO" id="GO:0007165">
    <property type="term" value="P:signal transduction"/>
    <property type="evidence" value="ECO:0007669"/>
    <property type="project" value="TreeGrafter"/>
</dbReference>
<evidence type="ECO:0000256" key="5">
    <source>
        <dbReference type="SAM" id="SignalP"/>
    </source>
</evidence>
<evidence type="ECO:0000313" key="7">
    <source>
        <dbReference type="EMBL" id="KAI7812139.1"/>
    </source>
</evidence>
<dbReference type="InterPro" id="IPR003112">
    <property type="entry name" value="Olfac-like_dom"/>
</dbReference>
<keyword evidence="2" id="KW-0964">Secreted</keyword>
<evidence type="ECO:0000256" key="3">
    <source>
        <dbReference type="PROSITE-ProRule" id="PRU00446"/>
    </source>
</evidence>
<keyword evidence="4" id="KW-0175">Coiled coil</keyword>
<name>A0A9W7X1M8_TRIRA</name>
<proteinExistence type="predicted"/>
<dbReference type="SMART" id="SM00284">
    <property type="entry name" value="OLF"/>
    <property type="match status" value="1"/>
</dbReference>
<dbReference type="Proteomes" id="UP001059041">
    <property type="component" value="Linkage Group LG3"/>
</dbReference>
<feature type="signal peptide" evidence="5">
    <location>
        <begin position="1"/>
        <end position="18"/>
    </location>
</feature>
<evidence type="ECO:0000256" key="4">
    <source>
        <dbReference type="SAM" id="Coils"/>
    </source>
</evidence>
<dbReference type="OrthoDB" id="8626508at2759"/>
<dbReference type="PANTHER" id="PTHR23192">
    <property type="entry name" value="OLFACTOMEDIN-RELATED"/>
    <property type="match status" value="1"/>
</dbReference>